<feature type="region of interest" description="Disordered" evidence="1">
    <location>
        <begin position="40"/>
        <end position="118"/>
    </location>
</feature>
<feature type="compositionally biased region" description="Polar residues" evidence="1">
    <location>
        <begin position="56"/>
        <end position="67"/>
    </location>
</feature>
<reference evidence="2 3" key="1">
    <citation type="submission" date="2021-01" db="EMBL/GenBank/DDBJ databases">
        <title>Sequencing the genomes of 1000 actinobacteria strains.</title>
        <authorList>
            <person name="Klenk H.-P."/>
        </authorList>
    </citation>
    <scope>NUCLEOTIDE SEQUENCE [LARGE SCALE GENOMIC DNA]</scope>
    <source>
        <strain evidence="2 3">DSM 13657</strain>
    </source>
</reference>
<dbReference type="RefSeq" id="WP_204515324.1">
    <property type="nucleotide sequence ID" value="NZ_JAFBCP010000001.1"/>
</dbReference>
<protein>
    <submittedName>
        <fullName evidence="2">Uncharacterized protein</fullName>
    </submittedName>
</protein>
<accession>A0ABS2SKQ6</accession>
<keyword evidence="3" id="KW-1185">Reference proteome</keyword>
<evidence type="ECO:0000256" key="1">
    <source>
        <dbReference type="SAM" id="MobiDB-lite"/>
    </source>
</evidence>
<gene>
    <name evidence="2" type="ORF">JOE56_001268</name>
</gene>
<organism evidence="2 3">
    <name type="scientific">Brevibacterium paucivorans</name>
    <dbReference type="NCBI Taxonomy" id="170994"/>
    <lineage>
        <taxon>Bacteria</taxon>
        <taxon>Bacillati</taxon>
        <taxon>Actinomycetota</taxon>
        <taxon>Actinomycetes</taxon>
        <taxon>Micrococcales</taxon>
        <taxon>Brevibacteriaceae</taxon>
        <taxon>Brevibacterium</taxon>
    </lineage>
</organism>
<comment type="caution">
    <text evidence="2">The sequence shown here is derived from an EMBL/GenBank/DDBJ whole genome shotgun (WGS) entry which is preliminary data.</text>
</comment>
<feature type="compositionally biased region" description="Polar residues" evidence="1">
    <location>
        <begin position="79"/>
        <end position="100"/>
    </location>
</feature>
<dbReference type="Proteomes" id="UP000809290">
    <property type="component" value="Unassembled WGS sequence"/>
</dbReference>
<evidence type="ECO:0000313" key="3">
    <source>
        <dbReference type="Proteomes" id="UP000809290"/>
    </source>
</evidence>
<proteinExistence type="predicted"/>
<dbReference type="EMBL" id="JAFBCP010000001">
    <property type="protein sequence ID" value="MBM7816574.1"/>
    <property type="molecule type" value="Genomic_DNA"/>
</dbReference>
<evidence type="ECO:0000313" key="2">
    <source>
        <dbReference type="EMBL" id="MBM7816574.1"/>
    </source>
</evidence>
<name>A0ABS2SKQ6_9MICO</name>
<sequence length="118" mass="12281">MSSVRRISKQRSRINAAYIASVVKAREAGVTFSVIAEAAGMSSQAAQEIVRRHGSTGKTSSTDQSQDPNKDPGDPDPANQDTNESNEKSIGSTSGVQSGVPQGAAAVRHEVGTQNPSE</sequence>